<organism evidence="8 9">
    <name type="scientific">Aquilegia coerulea</name>
    <name type="common">Rocky mountain columbine</name>
    <dbReference type="NCBI Taxonomy" id="218851"/>
    <lineage>
        <taxon>Eukaryota</taxon>
        <taxon>Viridiplantae</taxon>
        <taxon>Streptophyta</taxon>
        <taxon>Embryophyta</taxon>
        <taxon>Tracheophyta</taxon>
        <taxon>Spermatophyta</taxon>
        <taxon>Magnoliopsida</taxon>
        <taxon>Ranunculales</taxon>
        <taxon>Ranunculaceae</taxon>
        <taxon>Thalictroideae</taxon>
        <taxon>Aquilegia</taxon>
    </lineage>
</organism>
<keyword evidence="2" id="KW-0645">Protease</keyword>
<dbReference type="FunCoup" id="A0A2G5E990">
    <property type="interactions" value="2298"/>
</dbReference>
<keyword evidence="9" id="KW-1185">Reference proteome</keyword>
<dbReference type="EMBL" id="KZ305027">
    <property type="protein sequence ID" value="PIA52314.1"/>
    <property type="molecule type" value="Genomic_DNA"/>
</dbReference>
<dbReference type="FunFam" id="3.30.310.130:FF:000006">
    <property type="entry name" value="Probable ubiquitin-like-specific protease 2B"/>
    <property type="match status" value="1"/>
</dbReference>
<dbReference type="InterPro" id="IPR003653">
    <property type="entry name" value="Peptidase_C48_C"/>
</dbReference>
<reference evidence="8 9" key="1">
    <citation type="submission" date="2017-09" db="EMBL/GenBank/DDBJ databases">
        <title>WGS assembly of Aquilegia coerulea Goldsmith.</title>
        <authorList>
            <person name="Hodges S."/>
            <person name="Kramer E."/>
            <person name="Nordborg M."/>
            <person name="Tomkins J."/>
            <person name="Borevitz J."/>
            <person name="Derieg N."/>
            <person name="Yan J."/>
            <person name="Mihaltcheva S."/>
            <person name="Hayes R.D."/>
            <person name="Rokhsar D."/>
        </authorList>
    </citation>
    <scope>NUCLEOTIDE SEQUENCE [LARGE SCALE GENOMIC DNA]</scope>
    <source>
        <strain evidence="9">cv. Goldsmith</strain>
    </source>
</reference>
<dbReference type="Gene3D" id="1.10.418.20">
    <property type="match status" value="1"/>
</dbReference>
<sequence length="945" mass="106976">MRNPSVRKEFDVYEFIDEEEAELKSSKFLKKFNTPKKRNLDEFREFDSSPLTKYQFLKSFSSGVKSGGKRMSTTSCIDLETNDRNHNCNNHGSPTLHIINEGNCVNEEKTLGSEEITASSPISHREDAHTNHDGVECVNLFPGCMSVSPVQTLCWNEDSLAKGASSLEVPLSGDRQTKCSLSELLSYKNSVDEISDDDESETNSFDIKEDQEVSAMDHFSGGCEMENINMAVVLHPDYLIYKDLYCTESSLSFSSNCIKLEGQNAYGRKQFISYEWSNVDIIDIESRWYARVETALIKLLIRPNPDVEIPNGVSGVVELKFAVYDPHWFARQEKIMSVDSTYKTFWRDLIDVEDAFVGKNHSFPLKPYYPIFDEHFEDVIYPKGDPDAVSINKRDVELLQPETFINDTIIDFYIKYLKNKIKPEDRNRFHFFNSFFFRKLADLDKNPSSASEGRAAFLRVRKWTRKVNLFEKDYVLIPVNFNLHWSLIVVCHPGEVATYKDEELDKSHKVPCILHMDSIKGSHKGLKNLVQSYLWEEWKERQPEPSEDISPNFFNLRFVPLELPQQENSFDCGLFLLHYVERFLAEAPDCFSPFKLTKSSKFLNFEPAEASLKRTFIQNLIYEVLKGNSPESLSAFHEKESQSVAKENGVEFLLGQQIAANSCSDFFCNGLSSLSNDDEGIEIKLLGTPDDAQYVRDSGLVLKDLLEPGTIAGSFLNGQFQSFDQTTSCNKFKAVMSPIKEDEETGEQFAFSTSGGAPCTQPGGYAIDDVCTTSYSGKGYEMYDTCSNPGTFMGQNEEDDYGLSSGTSSCDSQSNLELRVDGMPQIRKSWCPNRQEAAERIRPTSSENMLCFTESQDSDFSSEGLDNCIVEDSEEMSRVADEDGKMGSLPSCQENFPASSDHRQSPTVENENHTANNQDLGDEMDPCQRVTKRARLSFSAEDCSS</sequence>
<evidence type="ECO:0000313" key="8">
    <source>
        <dbReference type="EMBL" id="PIA52314.1"/>
    </source>
</evidence>
<dbReference type="Proteomes" id="UP000230069">
    <property type="component" value="Unassembled WGS sequence"/>
</dbReference>
<evidence type="ECO:0000259" key="7">
    <source>
        <dbReference type="PROSITE" id="PS50600"/>
    </source>
</evidence>
<proteinExistence type="inferred from homology"/>
<dbReference type="PROSITE" id="PS50600">
    <property type="entry name" value="ULP_PROTEASE"/>
    <property type="match status" value="1"/>
</dbReference>
<dbReference type="STRING" id="218851.A0A2G5E990"/>
<evidence type="ECO:0000256" key="2">
    <source>
        <dbReference type="ARBA" id="ARBA00022670"/>
    </source>
</evidence>
<evidence type="ECO:0000256" key="6">
    <source>
        <dbReference type="SAM" id="MobiDB-lite"/>
    </source>
</evidence>
<dbReference type="OrthoDB" id="442460at2759"/>
<evidence type="ECO:0000256" key="5">
    <source>
        <dbReference type="ARBA" id="ARBA00057729"/>
    </source>
</evidence>
<dbReference type="AlphaFoldDB" id="A0A2G5E990"/>
<gene>
    <name evidence="8" type="ORF">AQUCO_01000286v1</name>
</gene>
<dbReference type="SUPFAM" id="SSF54001">
    <property type="entry name" value="Cysteine proteinases"/>
    <property type="match status" value="1"/>
</dbReference>
<keyword evidence="4" id="KW-0378">Hydrolase</keyword>
<dbReference type="Pfam" id="PF25352">
    <property type="entry name" value="PH_ULP"/>
    <property type="match status" value="1"/>
</dbReference>
<name>A0A2G5E990_AQUCA</name>
<feature type="domain" description="Ubiquitin-like protease family profile" evidence="7">
    <location>
        <begin position="389"/>
        <end position="583"/>
    </location>
</feature>
<keyword evidence="3" id="KW-0833">Ubl conjugation pathway</keyword>
<dbReference type="PANTHER" id="PTHR47764">
    <property type="entry name" value="UBIQUITIN-LIKE-SPECIFIC PROTEASE 2B-RELATED"/>
    <property type="match status" value="1"/>
</dbReference>
<evidence type="ECO:0000313" key="9">
    <source>
        <dbReference type="Proteomes" id="UP000230069"/>
    </source>
</evidence>
<evidence type="ECO:0000256" key="4">
    <source>
        <dbReference type="ARBA" id="ARBA00022801"/>
    </source>
</evidence>
<feature type="region of interest" description="Disordered" evidence="6">
    <location>
        <begin position="880"/>
        <end position="928"/>
    </location>
</feature>
<dbReference type="Pfam" id="PF02902">
    <property type="entry name" value="Peptidase_C48"/>
    <property type="match status" value="1"/>
</dbReference>
<accession>A0A2G5E990</accession>
<dbReference type="PANTHER" id="PTHR47764:SF2">
    <property type="entry name" value="UBIQUITIN-LIKE PROTEASE FAMILY PROFILE DOMAIN-CONTAINING PROTEIN"/>
    <property type="match status" value="1"/>
</dbReference>
<evidence type="ECO:0000256" key="3">
    <source>
        <dbReference type="ARBA" id="ARBA00022786"/>
    </source>
</evidence>
<dbReference type="GO" id="GO:0008234">
    <property type="term" value="F:cysteine-type peptidase activity"/>
    <property type="evidence" value="ECO:0007669"/>
    <property type="project" value="InterPro"/>
</dbReference>
<dbReference type="Gene3D" id="3.30.310.130">
    <property type="entry name" value="Ubiquitin-related"/>
    <property type="match status" value="1"/>
</dbReference>
<protein>
    <recommendedName>
        <fullName evidence="7">Ubiquitin-like protease family profile domain-containing protein</fullName>
    </recommendedName>
</protein>
<comment type="function">
    <text evidence="5">Protease that catalyzes two essential functions in the SUMO pathway: processing of full-length SUMOs to their mature forms and deconjugation of SUMO from targeted proteins.</text>
</comment>
<feature type="compositionally biased region" description="Polar residues" evidence="6">
    <location>
        <begin position="905"/>
        <end position="919"/>
    </location>
</feature>
<dbReference type="InterPro" id="IPR038765">
    <property type="entry name" value="Papain-like_cys_pep_sf"/>
</dbReference>
<dbReference type="GO" id="GO:0006508">
    <property type="term" value="P:proteolysis"/>
    <property type="evidence" value="ECO:0007669"/>
    <property type="project" value="UniProtKB-KW"/>
</dbReference>
<evidence type="ECO:0000256" key="1">
    <source>
        <dbReference type="ARBA" id="ARBA00005234"/>
    </source>
</evidence>
<comment type="similarity">
    <text evidence="1">Belongs to the peptidase C48 family.</text>
</comment>
<dbReference type="InParanoid" id="A0A2G5E990"/>
<dbReference type="InterPro" id="IPR057375">
    <property type="entry name" value="ULP2A/B_PH"/>
</dbReference>